<sequence>MQSKITENKLDNNNVPTLVSSLSSSRLQQQQSTDSATLCVICLTRNRALALVPCGHFNKYRIRIFVGVINPVALRAETAEEVCERVLEAAKYIPFEQLDTTDDCKFSPFDDDQSTPRQIAFDKIRARLEGTQAAKYIPIEQLGTTDDCGFSPFDDDQSTPRQIAFDKIRARLEGTRMAEEQLMARKRTKI</sequence>
<comment type="caution">
    <text evidence="1">The sequence shown here is derived from an EMBL/GenBank/DDBJ whole genome shotgun (WGS) entry which is preliminary data.</text>
</comment>
<protein>
    <submittedName>
        <fullName evidence="1">Uncharacterized protein</fullName>
    </submittedName>
</protein>
<proteinExistence type="predicted"/>
<dbReference type="Gene3D" id="3.20.20.210">
    <property type="match status" value="2"/>
</dbReference>
<dbReference type="Proteomes" id="UP000663891">
    <property type="component" value="Unassembled WGS sequence"/>
</dbReference>
<dbReference type="AlphaFoldDB" id="A0A813VTJ1"/>
<gene>
    <name evidence="1" type="ORF">VCS650_LOCUS6338</name>
</gene>
<name>A0A813VTJ1_9BILA</name>
<reference evidence="1" key="1">
    <citation type="submission" date="2021-02" db="EMBL/GenBank/DDBJ databases">
        <authorList>
            <person name="Nowell W R."/>
        </authorList>
    </citation>
    <scope>NUCLEOTIDE SEQUENCE</scope>
</reference>
<organism evidence="1 2">
    <name type="scientific">Adineta steineri</name>
    <dbReference type="NCBI Taxonomy" id="433720"/>
    <lineage>
        <taxon>Eukaryota</taxon>
        <taxon>Metazoa</taxon>
        <taxon>Spiralia</taxon>
        <taxon>Gnathifera</taxon>
        <taxon>Rotifera</taxon>
        <taxon>Eurotatoria</taxon>
        <taxon>Bdelloidea</taxon>
        <taxon>Adinetida</taxon>
        <taxon>Adinetidae</taxon>
        <taxon>Adineta</taxon>
    </lineage>
</organism>
<dbReference type="SUPFAM" id="SSF51726">
    <property type="entry name" value="UROD/MetE-like"/>
    <property type="match status" value="1"/>
</dbReference>
<accession>A0A813VTJ1</accession>
<evidence type="ECO:0000313" key="2">
    <source>
        <dbReference type="Proteomes" id="UP000663891"/>
    </source>
</evidence>
<evidence type="ECO:0000313" key="1">
    <source>
        <dbReference type="EMBL" id="CAF0844841.1"/>
    </source>
</evidence>
<dbReference type="OrthoDB" id="1053771at2759"/>
<dbReference type="EMBL" id="CAJNON010000038">
    <property type="protein sequence ID" value="CAF0844841.1"/>
    <property type="molecule type" value="Genomic_DNA"/>
</dbReference>
<dbReference type="InterPro" id="IPR038071">
    <property type="entry name" value="UROD/MetE-like_sf"/>
</dbReference>